<dbReference type="Proteomes" id="UP000030645">
    <property type="component" value="Unassembled WGS sequence"/>
</dbReference>
<dbReference type="PANTHER" id="PTHR36069">
    <property type="entry name" value="EXPRESSED PROTEIN-RELATED"/>
    <property type="match status" value="1"/>
</dbReference>
<evidence type="ECO:0000259" key="2">
    <source>
        <dbReference type="PROSITE" id="PS50213"/>
    </source>
</evidence>
<name>W9QN09_9ROSA</name>
<protein>
    <recommendedName>
        <fullName evidence="2">FAS1 domain-containing protein</fullName>
    </recommendedName>
</protein>
<reference evidence="4" key="1">
    <citation type="submission" date="2013-01" db="EMBL/GenBank/DDBJ databases">
        <title>Draft Genome Sequence of a Mulberry Tree, Morus notabilis C.K. Schneid.</title>
        <authorList>
            <person name="He N."/>
            <person name="Zhao S."/>
        </authorList>
    </citation>
    <scope>NUCLEOTIDE SEQUENCE</scope>
</reference>
<dbReference type="AlphaFoldDB" id="W9QN09"/>
<dbReference type="SUPFAM" id="SSF82153">
    <property type="entry name" value="FAS1 domain"/>
    <property type="match status" value="1"/>
</dbReference>
<dbReference type="InterPro" id="IPR036378">
    <property type="entry name" value="FAS1_dom_sf"/>
</dbReference>
<dbReference type="SMART" id="SM00554">
    <property type="entry name" value="FAS1"/>
    <property type="match status" value="1"/>
</dbReference>
<dbReference type="KEGG" id="mnt:21402617"/>
<accession>W9QN09</accession>
<organism evidence="3 4">
    <name type="scientific">Morus notabilis</name>
    <dbReference type="NCBI Taxonomy" id="981085"/>
    <lineage>
        <taxon>Eukaryota</taxon>
        <taxon>Viridiplantae</taxon>
        <taxon>Streptophyta</taxon>
        <taxon>Embryophyta</taxon>
        <taxon>Tracheophyta</taxon>
        <taxon>Spermatophyta</taxon>
        <taxon>Magnoliopsida</taxon>
        <taxon>eudicotyledons</taxon>
        <taxon>Gunneridae</taxon>
        <taxon>Pentapetalae</taxon>
        <taxon>rosids</taxon>
        <taxon>fabids</taxon>
        <taxon>Rosales</taxon>
        <taxon>Moraceae</taxon>
        <taxon>Moreae</taxon>
        <taxon>Morus</taxon>
    </lineage>
</organism>
<evidence type="ECO:0000256" key="1">
    <source>
        <dbReference type="ARBA" id="ARBA00007843"/>
    </source>
</evidence>
<comment type="similarity">
    <text evidence="1">Belongs to the fasciclin-like AGP family.</text>
</comment>
<dbReference type="Pfam" id="PF02469">
    <property type="entry name" value="Fasciclin"/>
    <property type="match status" value="1"/>
</dbReference>
<evidence type="ECO:0000313" key="3">
    <source>
        <dbReference type="EMBL" id="EXB29159.1"/>
    </source>
</evidence>
<dbReference type="OrthoDB" id="1934418at2759"/>
<dbReference type="PROSITE" id="PS50213">
    <property type="entry name" value="FAS1"/>
    <property type="match status" value="1"/>
</dbReference>
<proteinExistence type="inferred from homology"/>
<dbReference type="STRING" id="981085.W9QN09"/>
<dbReference type="PANTHER" id="PTHR36069:SF1">
    <property type="entry name" value="EXPRESSED PROTEIN"/>
    <property type="match status" value="1"/>
</dbReference>
<dbReference type="EMBL" id="KE343429">
    <property type="protein sequence ID" value="EXB29159.1"/>
    <property type="molecule type" value="Genomic_DNA"/>
</dbReference>
<evidence type="ECO:0000313" key="4">
    <source>
        <dbReference type="Proteomes" id="UP000030645"/>
    </source>
</evidence>
<feature type="domain" description="FAS1" evidence="2">
    <location>
        <begin position="18"/>
        <end position="147"/>
    </location>
</feature>
<dbReference type="eggNOG" id="ENOG502RZZA">
    <property type="taxonomic scope" value="Eukaryota"/>
</dbReference>
<dbReference type="InterPro" id="IPR000782">
    <property type="entry name" value="FAS1_domain"/>
</dbReference>
<keyword evidence="4" id="KW-1185">Reference proteome</keyword>
<dbReference type="InterPro" id="IPR053339">
    <property type="entry name" value="FAS1_domain_protein"/>
</dbReference>
<gene>
    <name evidence="3" type="ORF">L484_019684</name>
</gene>
<sequence length="247" mass="26406">MATVLSISAADIPFGNRNQDLVAAISEMQRANYFTFITLLNMASLDHRLQGNLTFLMPNDRMLSIITLQQDAVSEFLLRHSIPSTMLFDYLQHIPTGSIIPSSKPEYMLKISNKGRRSFFLNNARLISPNICTASSSIRCHGIDGVLSEASPKITVNNNYTITNPSVSCSCSSNSTSNPASRAIPPSPFPPLNGFNLTPASALPPTGANVPPPKSGSSLSVSGGLSTFSVTSSVIVATWVLSLSFVP</sequence>
<dbReference type="Gene3D" id="2.30.180.10">
    <property type="entry name" value="FAS1 domain"/>
    <property type="match status" value="1"/>
</dbReference>